<dbReference type="RefSeq" id="WP_066618135.1">
    <property type="nucleotide sequence ID" value="NZ_FQXL01000012.1"/>
</dbReference>
<feature type="domain" description="Nitroreductase" evidence="6">
    <location>
        <begin position="7"/>
        <end position="151"/>
    </location>
</feature>
<gene>
    <name evidence="7" type="primary">bluB</name>
    <name evidence="7" type="ORF">CLMAG_07890</name>
</gene>
<dbReference type="Proteomes" id="UP000076603">
    <property type="component" value="Unassembled WGS sequence"/>
</dbReference>
<keyword evidence="8" id="KW-1185">Reference proteome</keyword>
<dbReference type="STRING" id="1121326.CLMAG_07890"/>
<evidence type="ECO:0000256" key="3">
    <source>
        <dbReference type="ARBA" id="ARBA00022630"/>
    </source>
</evidence>
<dbReference type="GO" id="GO:0102919">
    <property type="term" value="F:5,6-dimethylbenzimidazole synthase activity"/>
    <property type="evidence" value="ECO:0007669"/>
    <property type="project" value="UniProtKB-EC"/>
</dbReference>
<dbReference type="EC" id="1.13.11.79" evidence="7"/>
<proteinExistence type="inferred from homology"/>
<evidence type="ECO:0000313" key="8">
    <source>
        <dbReference type="Proteomes" id="UP000076603"/>
    </source>
</evidence>
<dbReference type="InterPro" id="IPR000415">
    <property type="entry name" value="Nitroreductase-like"/>
</dbReference>
<dbReference type="PANTHER" id="PTHR43673:SF2">
    <property type="entry name" value="NITROREDUCTASE"/>
    <property type="match status" value="1"/>
</dbReference>
<sequence>MQFYDVIENRTSIKKFKNTSLDREKVERMINAAMMSPSWKNEASYKFILVEEEHKKSVIAESIKNKTQDAANSVKEAPMVAVVVASPQESGETDNKEFYLVDGAIAMEHFILAATEEGYGTCWIAAVDEKKVKSELGIPESYRVVGLSPVGEIAEKKNDQTKKDAKNHVFLNNWNTTYTDKVEVLH</sequence>
<keyword evidence="3" id="KW-0285">Flavoprotein</keyword>
<dbReference type="PATRIC" id="fig|1121326.3.peg.747"/>
<evidence type="ECO:0000256" key="4">
    <source>
        <dbReference type="ARBA" id="ARBA00022643"/>
    </source>
</evidence>
<organism evidence="7 8">
    <name type="scientific">Clostridium magnum DSM 2767</name>
    <dbReference type="NCBI Taxonomy" id="1121326"/>
    <lineage>
        <taxon>Bacteria</taxon>
        <taxon>Bacillati</taxon>
        <taxon>Bacillota</taxon>
        <taxon>Clostridia</taxon>
        <taxon>Eubacteriales</taxon>
        <taxon>Clostridiaceae</taxon>
        <taxon>Clostridium</taxon>
    </lineage>
</organism>
<dbReference type="Pfam" id="PF00881">
    <property type="entry name" value="Nitroreductase"/>
    <property type="match status" value="1"/>
</dbReference>
<reference evidence="7 8" key="1">
    <citation type="submission" date="2016-04" db="EMBL/GenBank/DDBJ databases">
        <title>Genome sequence of Clostridium magnum DSM 2767.</title>
        <authorList>
            <person name="Poehlein A."/>
            <person name="Uhlig R."/>
            <person name="Fischer R."/>
            <person name="Bahl H."/>
            <person name="Daniel R."/>
        </authorList>
    </citation>
    <scope>NUCLEOTIDE SEQUENCE [LARGE SCALE GENOMIC DNA]</scope>
    <source>
        <strain evidence="7 8">DSM 2767</strain>
    </source>
</reference>
<dbReference type="Gene3D" id="3.40.109.10">
    <property type="entry name" value="NADH Oxidase"/>
    <property type="match status" value="1"/>
</dbReference>
<evidence type="ECO:0000256" key="1">
    <source>
        <dbReference type="ARBA" id="ARBA00001917"/>
    </source>
</evidence>
<comment type="caution">
    <text evidence="7">The sequence shown here is derived from an EMBL/GenBank/DDBJ whole genome shotgun (WGS) entry which is preliminary data.</text>
</comment>
<keyword evidence="5 7" id="KW-0560">Oxidoreductase</keyword>
<dbReference type="PANTHER" id="PTHR43673">
    <property type="entry name" value="NAD(P)H NITROREDUCTASE YDGI-RELATED"/>
    <property type="match status" value="1"/>
</dbReference>
<comment type="cofactor">
    <cofactor evidence="1">
        <name>FMN</name>
        <dbReference type="ChEBI" id="CHEBI:58210"/>
    </cofactor>
</comment>
<comment type="similarity">
    <text evidence="2">Belongs to the nitroreductase family.</text>
</comment>
<evidence type="ECO:0000256" key="2">
    <source>
        <dbReference type="ARBA" id="ARBA00007118"/>
    </source>
</evidence>
<evidence type="ECO:0000313" key="7">
    <source>
        <dbReference type="EMBL" id="KZL93738.1"/>
    </source>
</evidence>
<protein>
    <submittedName>
        <fullName evidence="7">5,6-dimethylbenzimidazole synthase</fullName>
        <ecNumber evidence="7">1.13.11.79</ecNumber>
    </submittedName>
</protein>
<dbReference type="InterPro" id="IPR029479">
    <property type="entry name" value="Nitroreductase"/>
</dbReference>
<keyword evidence="4" id="KW-0288">FMN</keyword>
<accession>A0A161X2M7</accession>
<name>A0A161X2M7_9CLOT</name>
<dbReference type="SUPFAM" id="SSF55469">
    <property type="entry name" value="FMN-dependent nitroreductase-like"/>
    <property type="match status" value="1"/>
</dbReference>
<evidence type="ECO:0000256" key="5">
    <source>
        <dbReference type="ARBA" id="ARBA00023002"/>
    </source>
</evidence>
<dbReference type="AlphaFoldDB" id="A0A161X2M7"/>
<dbReference type="EMBL" id="LWAE01000001">
    <property type="protein sequence ID" value="KZL93738.1"/>
    <property type="molecule type" value="Genomic_DNA"/>
</dbReference>
<evidence type="ECO:0000259" key="6">
    <source>
        <dbReference type="Pfam" id="PF00881"/>
    </source>
</evidence>
<dbReference type="OrthoDB" id="9812105at2"/>